<comment type="subcellular location">
    <subcellularLocation>
        <location evidence="1">Nucleus</location>
    </subcellularLocation>
</comment>
<sequence>LHAITLDNAANNNTFVLQAALDQIKEDVDKIRKLNSSIHTPQRLDLLKNACSACCIKFYKPILDCPTHWSSTYDMIKNGLFLKLALNTLTTSYDNLNNYAISRNQWATLDRVAKFLEPFKELTTKMSSSANITAFWIIPLFNIIFDHIEDTALAEEIENFDDDDKNFDELECYISKKPANKDIDFPHLACMANDYLAIPAFSAASERAFSAGENMITNKRSSLVPKTIKIAECLCLWTQEPLKGKLENFE</sequence>
<protein>
    <submittedName>
        <fullName evidence="7">24436_t:CDS:1</fullName>
    </submittedName>
</protein>
<feature type="domain" description="HAT C-terminal dimerisation" evidence="6">
    <location>
        <begin position="156"/>
        <end position="234"/>
    </location>
</feature>
<comment type="caution">
    <text evidence="7">The sequence shown here is derived from an EMBL/GenBank/DDBJ whole genome shotgun (WGS) entry which is preliminary data.</text>
</comment>
<dbReference type="PANTHER" id="PTHR46481">
    <property type="entry name" value="ZINC FINGER BED DOMAIN-CONTAINING PROTEIN 4"/>
    <property type="match status" value="1"/>
</dbReference>
<dbReference type="Pfam" id="PF05699">
    <property type="entry name" value="Dimer_Tnp_hAT"/>
    <property type="match status" value="1"/>
</dbReference>
<proteinExistence type="predicted"/>
<dbReference type="PANTHER" id="PTHR46481:SF10">
    <property type="entry name" value="ZINC FINGER BED DOMAIN-CONTAINING PROTEIN 39"/>
    <property type="match status" value="1"/>
</dbReference>
<evidence type="ECO:0000256" key="3">
    <source>
        <dbReference type="ARBA" id="ARBA00022771"/>
    </source>
</evidence>
<evidence type="ECO:0000256" key="2">
    <source>
        <dbReference type="ARBA" id="ARBA00022723"/>
    </source>
</evidence>
<keyword evidence="8" id="KW-1185">Reference proteome</keyword>
<evidence type="ECO:0000259" key="6">
    <source>
        <dbReference type="Pfam" id="PF05699"/>
    </source>
</evidence>
<name>A0ABN7WGX6_GIGMA</name>
<dbReference type="Proteomes" id="UP000789901">
    <property type="component" value="Unassembled WGS sequence"/>
</dbReference>
<dbReference type="SUPFAM" id="SSF53098">
    <property type="entry name" value="Ribonuclease H-like"/>
    <property type="match status" value="1"/>
</dbReference>
<keyword evidence="5" id="KW-0539">Nucleus</keyword>
<organism evidence="7 8">
    <name type="scientific">Gigaspora margarita</name>
    <dbReference type="NCBI Taxonomy" id="4874"/>
    <lineage>
        <taxon>Eukaryota</taxon>
        <taxon>Fungi</taxon>
        <taxon>Fungi incertae sedis</taxon>
        <taxon>Mucoromycota</taxon>
        <taxon>Glomeromycotina</taxon>
        <taxon>Glomeromycetes</taxon>
        <taxon>Diversisporales</taxon>
        <taxon>Gigasporaceae</taxon>
        <taxon>Gigaspora</taxon>
    </lineage>
</organism>
<evidence type="ECO:0000256" key="1">
    <source>
        <dbReference type="ARBA" id="ARBA00004123"/>
    </source>
</evidence>
<feature type="non-terminal residue" evidence="7">
    <location>
        <position position="1"/>
    </location>
</feature>
<reference evidence="7 8" key="1">
    <citation type="submission" date="2021-06" db="EMBL/GenBank/DDBJ databases">
        <authorList>
            <person name="Kallberg Y."/>
            <person name="Tangrot J."/>
            <person name="Rosling A."/>
        </authorList>
    </citation>
    <scope>NUCLEOTIDE SEQUENCE [LARGE SCALE GENOMIC DNA]</scope>
    <source>
        <strain evidence="7 8">120-4 pot B 10/14</strain>
    </source>
</reference>
<keyword evidence="4" id="KW-0862">Zinc</keyword>
<dbReference type="InterPro" id="IPR012337">
    <property type="entry name" value="RNaseH-like_sf"/>
</dbReference>
<dbReference type="InterPro" id="IPR052035">
    <property type="entry name" value="ZnF_BED_domain_contain"/>
</dbReference>
<keyword evidence="3" id="KW-0863">Zinc-finger</keyword>
<dbReference type="EMBL" id="CAJVQB010042344">
    <property type="protein sequence ID" value="CAG8830319.1"/>
    <property type="molecule type" value="Genomic_DNA"/>
</dbReference>
<accession>A0ABN7WGX6</accession>
<evidence type="ECO:0000313" key="8">
    <source>
        <dbReference type="Proteomes" id="UP000789901"/>
    </source>
</evidence>
<evidence type="ECO:0000256" key="5">
    <source>
        <dbReference type="ARBA" id="ARBA00023242"/>
    </source>
</evidence>
<keyword evidence="2" id="KW-0479">Metal-binding</keyword>
<dbReference type="InterPro" id="IPR008906">
    <property type="entry name" value="HATC_C_dom"/>
</dbReference>
<evidence type="ECO:0000313" key="7">
    <source>
        <dbReference type="EMBL" id="CAG8830319.1"/>
    </source>
</evidence>
<gene>
    <name evidence="7" type="ORF">GMARGA_LOCUS30274</name>
</gene>
<evidence type="ECO:0000256" key="4">
    <source>
        <dbReference type="ARBA" id="ARBA00022833"/>
    </source>
</evidence>